<organism evidence="7 8">
    <name type="scientific">Flavobacterium faecale</name>
    <dbReference type="NCBI Taxonomy" id="1355330"/>
    <lineage>
        <taxon>Bacteria</taxon>
        <taxon>Pseudomonadati</taxon>
        <taxon>Bacteroidota</taxon>
        <taxon>Flavobacteriia</taxon>
        <taxon>Flavobacteriales</taxon>
        <taxon>Flavobacteriaceae</taxon>
        <taxon>Flavobacterium</taxon>
    </lineage>
</organism>
<gene>
    <name evidence="7" type="ORF">FFWV33_04150</name>
</gene>
<evidence type="ECO:0000313" key="8">
    <source>
        <dbReference type="Proteomes" id="UP000244527"/>
    </source>
</evidence>
<dbReference type="Gene3D" id="3.30.2310.20">
    <property type="entry name" value="RelE-like"/>
    <property type="match status" value="1"/>
</dbReference>
<dbReference type="PANTHER" id="PTHR38039:SF1">
    <property type="entry name" value="TOXIN YOEB"/>
    <property type="match status" value="1"/>
</dbReference>
<protein>
    <recommendedName>
        <fullName evidence="6">Putative mRNA interferase YoeB</fullName>
    </recommendedName>
</protein>
<dbReference type="InterPro" id="IPR035093">
    <property type="entry name" value="RelE/ParE_toxin_dom_sf"/>
</dbReference>
<dbReference type="AlphaFoldDB" id="A0A2S1LAR8"/>
<dbReference type="SUPFAM" id="SSF143011">
    <property type="entry name" value="RelE-like"/>
    <property type="match status" value="1"/>
</dbReference>
<evidence type="ECO:0000313" key="7">
    <source>
        <dbReference type="EMBL" id="AWG20788.1"/>
    </source>
</evidence>
<dbReference type="Pfam" id="PF06769">
    <property type="entry name" value="YoeB_toxin"/>
    <property type="match status" value="1"/>
</dbReference>
<evidence type="ECO:0000256" key="1">
    <source>
        <dbReference type="ARBA" id="ARBA00008172"/>
    </source>
</evidence>
<evidence type="ECO:0000256" key="6">
    <source>
        <dbReference type="ARBA" id="ARBA00030388"/>
    </source>
</evidence>
<dbReference type="PANTHER" id="PTHR38039">
    <property type="entry name" value="TOXIN YOEB"/>
    <property type="match status" value="1"/>
</dbReference>
<reference evidence="7 8" key="1">
    <citation type="submission" date="2017-04" db="EMBL/GenBank/DDBJ databases">
        <title>Compelte genome sequence of WV33.</title>
        <authorList>
            <person name="Lee P.C."/>
        </authorList>
    </citation>
    <scope>NUCLEOTIDE SEQUENCE [LARGE SCALE GENOMIC DNA]</scope>
    <source>
        <strain evidence="7 8">WV33</strain>
    </source>
</reference>
<comment type="similarity">
    <text evidence="1">Belongs to the YoeB family.</text>
</comment>
<evidence type="ECO:0000256" key="5">
    <source>
        <dbReference type="ARBA" id="ARBA00022801"/>
    </source>
</evidence>
<sequence>MSYHLDFSNQAKSDIEFHKKSGNKAVLKKLLILLNDLIEHPFEGTGKPEALKHNLTGCWSR</sequence>
<dbReference type="Proteomes" id="UP000244527">
    <property type="component" value="Chromosome"/>
</dbReference>
<dbReference type="InterPro" id="IPR009614">
    <property type="entry name" value="YoeB_toxin"/>
</dbReference>
<proteinExistence type="inferred from homology"/>
<dbReference type="RefSeq" id="WP_108739746.1">
    <property type="nucleotide sequence ID" value="NZ_CP020918.1"/>
</dbReference>
<dbReference type="KEGG" id="ffa:FFWV33_04150"/>
<keyword evidence="4" id="KW-0255">Endonuclease</keyword>
<keyword evidence="5" id="KW-0378">Hydrolase</keyword>
<name>A0A2S1LAR8_9FLAO</name>
<evidence type="ECO:0000256" key="4">
    <source>
        <dbReference type="ARBA" id="ARBA00022759"/>
    </source>
</evidence>
<dbReference type="GO" id="GO:0045892">
    <property type="term" value="P:negative regulation of DNA-templated transcription"/>
    <property type="evidence" value="ECO:0007669"/>
    <property type="project" value="TreeGrafter"/>
</dbReference>
<dbReference type="GO" id="GO:0004519">
    <property type="term" value="F:endonuclease activity"/>
    <property type="evidence" value="ECO:0007669"/>
    <property type="project" value="UniProtKB-KW"/>
</dbReference>
<dbReference type="EMBL" id="CP020918">
    <property type="protein sequence ID" value="AWG20788.1"/>
    <property type="molecule type" value="Genomic_DNA"/>
</dbReference>
<accession>A0A2S1LAR8</accession>
<keyword evidence="3" id="KW-0540">Nuclease</keyword>
<evidence type="ECO:0000256" key="3">
    <source>
        <dbReference type="ARBA" id="ARBA00022722"/>
    </source>
</evidence>
<dbReference type="GO" id="GO:0016787">
    <property type="term" value="F:hydrolase activity"/>
    <property type="evidence" value="ECO:0007669"/>
    <property type="project" value="UniProtKB-KW"/>
</dbReference>
<keyword evidence="2" id="KW-1277">Toxin-antitoxin system</keyword>
<dbReference type="GO" id="GO:0006401">
    <property type="term" value="P:RNA catabolic process"/>
    <property type="evidence" value="ECO:0007669"/>
    <property type="project" value="InterPro"/>
</dbReference>
<evidence type="ECO:0000256" key="2">
    <source>
        <dbReference type="ARBA" id="ARBA00022649"/>
    </source>
</evidence>
<keyword evidence="8" id="KW-1185">Reference proteome</keyword>